<evidence type="ECO:0008006" key="4">
    <source>
        <dbReference type="Google" id="ProtNLM"/>
    </source>
</evidence>
<sequence length="573" mass="63639">MESEQAITEISRSGLTDRLRSTSKITELRHLASYSWLDRPKPTISVPGSPPCWSPPSGPPPKLQPDSGTVYIDQNAANSPRFPLEPLFRALYVEKPDFDMRNIDLVTDRNNMRKLLRFVQASSKDAFQIRVEIAGDNTALFTRVEAKATDFIQGFRGYGRNFEKAYTKRERGSSSHHRIVAYSFGGLQCIVRHETDGYVGRGPVASVDSLSGALGGLSLSRSEAPVSSTAGTAVEAGGRAVDLSSTLEIKTRAASREVDMVETFPQLWISQTPKLVVGYHRNGVFDKVQLREMTDAINQWEEGHQRDLCRLACLLADIIAAVKRSGSRRAVVSYTGGPGLLVVPSDENPALPDELYTRWESSKQQSIETAKPGVADAAKPKLDAKGKQGDAFPFLIPAGTPFSEDIKVAVQKGFRQFFRRMPTNLPDYRVLCKTLTSLPINVLAGGNVRGIMGDMRRGKDDYDAWDGSKVDGLKGLARDSAFRLLHLFLVQESWDVGDRNAAYNAALFVVSHPRIFKYRTRKMVRAAFEDRFRVSDGQRKSLDKWPVGSSSSSEEDVTTEDEDFYDSDDLDYF</sequence>
<evidence type="ECO:0000313" key="2">
    <source>
        <dbReference type="EMBL" id="KAK0732024.1"/>
    </source>
</evidence>
<dbReference type="Proteomes" id="UP001172102">
    <property type="component" value="Unassembled WGS sequence"/>
</dbReference>
<dbReference type="PANTHER" id="PTHR35179">
    <property type="entry name" value="PROTEIN CBG02620"/>
    <property type="match status" value="1"/>
</dbReference>
<feature type="compositionally biased region" description="Acidic residues" evidence="1">
    <location>
        <begin position="553"/>
        <end position="573"/>
    </location>
</feature>
<feature type="compositionally biased region" description="Pro residues" evidence="1">
    <location>
        <begin position="48"/>
        <end position="63"/>
    </location>
</feature>
<protein>
    <recommendedName>
        <fullName evidence="4">Geranylgeranyl pyrophosphate synthetase</fullName>
    </recommendedName>
</protein>
<dbReference type="AlphaFoldDB" id="A0AA40BD57"/>
<reference evidence="2" key="1">
    <citation type="submission" date="2023-06" db="EMBL/GenBank/DDBJ databases">
        <title>Genome-scale phylogeny and comparative genomics of the fungal order Sordariales.</title>
        <authorList>
            <consortium name="Lawrence Berkeley National Laboratory"/>
            <person name="Hensen N."/>
            <person name="Bonometti L."/>
            <person name="Westerberg I."/>
            <person name="Brannstrom I.O."/>
            <person name="Guillou S."/>
            <person name="Cros-Aarteil S."/>
            <person name="Calhoun S."/>
            <person name="Haridas S."/>
            <person name="Kuo A."/>
            <person name="Mondo S."/>
            <person name="Pangilinan J."/>
            <person name="Riley R."/>
            <person name="Labutti K."/>
            <person name="Andreopoulos B."/>
            <person name="Lipzen A."/>
            <person name="Chen C."/>
            <person name="Yanf M."/>
            <person name="Daum C."/>
            <person name="Ng V."/>
            <person name="Clum A."/>
            <person name="Steindorff A."/>
            <person name="Ohm R."/>
            <person name="Martin F."/>
            <person name="Silar P."/>
            <person name="Natvig D."/>
            <person name="Lalanne C."/>
            <person name="Gautier V."/>
            <person name="Ament-Velasquez S.L."/>
            <person name="Kruys A."/>
            <person name="Hutchinson M.I."/>
            <person name="Powell A.J."/>
            <person name="Barry K."/>
            <person name="Miller A.N."/>
            <person name="Grigoriev I.V."/>
            <person name="Debuchy R."/>
            <person name="Gladieux P."/>
            <person name="Thoren M.H."/>
            <person name="Johannesson H."/>
        </authorList>
    </citation>
    <scope>NUCLEOTIDE SEQUENCE</scope>
    <source>
        <strain evidence="2">SMH4607-1</strain>
    </source>
</reference>
<comment type="caution">
    <text evidence="2">The sequence shown here is derived from an EMBL/GenBank/DDBJ whole genome shotgun (WGS) entry which is preliminary data.</text>
</comment>
<feature type="region of interest" description="Disordered" evidence="1">
    <location>
        <begin position="39"/>
        <end position="65"/>
    </location>
</feature>
<organism evidence="2 3">
    <name type="scientific">Lasiosphaeris hirsuta</name>
    <dbReference type="NCBI Taxonomy" id="260670"/>
    <lineage>
        <taxon>Eukaryota</taxon>
        <taxon>Fungi</taxon>
        <taxon>Dikarya</taxon>
        <taxon>Ascomycota</taxon>
        <taxon>Pezizomycotina</taxon>
        <taxon>Sordariomycetes</taxon>
        <taxon>Sordariomycetidae</taxon>
        <taxon>Sordariales</taxon>
        <taxon>Lasiosphaeriaceae</taxon>
        <taxon>Lasiosphaeris</taxon>
    </lineage>
</organism>
<gene>
    <name evidence="2" type="ORF">B0H67DRAFT_606564</name>
</gene>
<evidence type="ECO:0000256" key="1">
    <source>
        <dbReference type="SAM" id="MobiDB-lite"/>
    </source>
</evidence>
<evidence type="ECO:0000313" key="3">
    <source>
        <dbReference type="Proteomes" id="UP001172102"/>
    </source>
</evidence>
<name>A0AA40BD57_9PEZI</name>
<feature type="region of interest" description="Disordered" evidence="1">
    <location>
        <begin position="537"/>
        <end position="573"/>
    </location>
</feature>
<dbReference type="PANTHER" id="PTHR35179:SF2">
    <property type="entry name" value="START DOMAIN-CONTAINING PROTEIN"/>
    <property type="match status" value="1"/>
</dbReference>
<accession>A0AA40BD57</accession>
<proteinExistence type="predicted"/>
<keyword evidence="3" id="KW-1185">Reference proteome</keyword>
<dbReference type="EMBL" id="JAUKUA010000001">
    <property type="protein sequence ID" value="KAK0732024.1"/>
    <property type="molecule type" value="Genomic_DNA"/>
</dbReference>